<keyword evidence="12" id="KW-0521">NADP</keyword>
<dbReference type="InterPro" id="IPR001342">
    <property type="entry name" value="HDH_cat"/>
</dbReference>
<dbReference type="Gene3D" id="3.30.360.10">
    <property type="entry name" value="Dihydrodipicolinate Reductase, domain 2"/>
    <property type="match status" value="1"/>
</dbReference>
<gene>
    <name evidence="16" type="ORF">FN924_14080</name>
</gene>
<protein>
    <recommendedName>
        <fullName evidence="5 12">Homoserine dehydrogenase</fullName>
        <ecNumber evidence="4 12">1.1.1.3</ecNumber>
    </recommendedName>
</protein>
<dbReference type="AlphaFoldDB" id="A0A516KII6"/>
<dbReference type="EC" id="1.1.1.3" evidence="4 12"/>
<proteinExistence type="inferred from homology"/>
<comment type="catalytic activity">
    <reaction evidence="11">
        <text>L-homoserine + NADP(+) = L-aspartate 4-semialdehyde + NADPH + H(+)</text>
        <dbReference type="Rhea" id="RHEA:15761"/>
        <dbReference type="ChEBI" id="CHEBI:15378"/>
        <dbReference type="ChEBI" id="CHEBI:57476"/>
        <dbReference type="ChEBI" id="CHEBI:57783"/>
        <dbReference type="ChEBI" id="CHEBI:58349"/>
        <dbReference type="ChEBI" id="CHEBI:537519"/>
        <dbReference type="EC" id="1.1.1.3"/>
    </reaction>
    <physiologicalReaction direction="right-to-left" evidence="11">
        <dbReference type="Rhea" id="RHEA:15763"/>
    </physiologicalReaction>
</comment>
<evidence type="ECO:0000256" key="6">
    <source>
        <dbReference type="ARBA" id="ARBA00022605"/>
    </source>
</evidence>
<dbReference type="Gene3D" id="3.40.50.720">
    <property type="entry name" value="NAD(P)-binding Rossmann-like Domain"/>
    <property type="match status" value="1"/>
</dbReference>
<dbReference type="FunFam" id="3.30.360.10:FF:000005">
    <property type="entry name" value="Homoserine dehydrogenase"/>
    <property type="match status" value="1"/>
</dbReference>
<evidence type="ECO:0000259" key="14">
    <source>
        <dbReference type="Pfam" id="PF00742"/>
    </source>
</evidence>
<organism evidence="16 17">
    <name type="scientific">Radiobacillus deserti</name>
    <dbReference type="NCBI Taxonomy" id="2594883"/>
    <lineage>
        <taxon>Bacteria</taxon>
        <taxon>Bacillati</taxon>
        <taxon>Bacillota</taxon>
        <taxon>Bacilli</taxon>
        <taxon>Bacillales</taxon>
        <taxon>Bacillaceae</taxon>
        <taxon>Radiobacillus</taxon>
    </lineage>
</organism>
<dbReference type="UniPathway" id="UPA00050">
    <property type="reaction ID" value="UER00063"/>
</dbReference>
<comment type="pathway">
    <text evidence="1 12">Amino-acid biosynthesis; L-threonine biosynthesis; L-threonine from L-aspartate: step 3/5.</text>
</comment>
<dbReference type="GO" id="GO:0004412">
    <property type="term" value="F:homoserine dehydrogenase activity"/>
    <property type="evidence" value="ECO:0007669"/>
    <property type="project" value="UniProtKB-EC"/>
</dbReference>
<dbReference type="SUPFAM" id="SSF55347">
    <property type="entry name" value="Glyceraldehyde-3-phosphate dehydrogenase-like, C-terminal domain"/>
    <property type="match status" value="1"/>
</dbReference>
<evidence type="ECO:0000256" key="10">
    <source>
        <dbReference type="ARBA" id="ARBA00023167"/>
    </source>
</evidence>
<dbReference type="RefSeq" id="WP_143895520.1">
    <property type="nucleotide sequence ID" value="NZ_CP041666.1"/>
</dbReference>
<keyword evidence="10 12" id="KW-0486">Methionine biosynthesis</keyword>
<evidence type="ECO:0000256" key="11">
    <source>
        <dbReference type="ARBA" id="ARBA00048841"/>
    </source>
</evidence>
<comment type="similarity">
    <text evidence="3 13">Belongs to the homoserine dehydrogenase family.</text>
</comment>
<sequence length="413" mass="45785">MSSLKVALLGFGTVGSGVYQTVQSHQQRLQSLLGRKVEIAGVLIKNTNKKREIDSHIVVSSDIEDILNIPDLDVVIEAIVGVEPGYTYISKAIEKGLHVITANKELIAHRGDVLRDKAKKHQVRIEFEAAVAGGIPVISTLKHLLRVNQVQRIEAILNGTSNYILTHIRETQSSFGDSLRLAQDNGYAEADPSNDIDGWDAFYKLMVLSDLLFRKQPKWEQVIHQGIRHITLEDIIAAESIGCKIKHVATIERIGEHVQVKVEPVLLSGSHPLYSVEGVENAVIVSGDIVGNVKLEGPGAGALPTASAIIEDLVNLYHFTEKELPKDEISYVTGLQLEEQSWFVIGDLSNSHLQVRNHWKVRMENQWISCSIVTGHETEIRTYLQAHTNLKGFRIQEKQESLTNAFALASELA</sequence>
<evidence type="ECO:0000256" key="2">
    <source>
        <dbReference type="ARBA" id="ARBA00005062"/>
    </source>
</evidence>
<evidence type="ECO:0000313" key="16">
    <source>
        <dbReference type="EMBL" id="QDP41210.1"/>
    </source>
</evidence>
<dbReference type="Pfam" id="PF00742">
    <property type="entry name" value="Homoserine_dh"/>
    <property type="match status" value="1"/>
</dbReference>
<evidence type="ECO:0000259" key="15">
    <source>
        <dbReference type="Pfam" id="PF03447"/>
    </source>
</evidence>
<accession>A0A516KII6</accession>
<dbReference type="NCBIfam" id="NF004976">
    <property type="entry name" value="PRK06349.1"/>
    <property type="match status" value="1"/>
</dbReference>
<dbReference type="UniPathway" id="UPA00051">
    <property type="reaction ID" value="UER00465"/>
</dbReference>
<dbReference type="Pfam" id="PF03447">
    <property type="entry name" value="NAD_binding_3"/>
    <property type="match status" value="1"/>
</dbReference>
<dbReference type="GO" id="GO:0050661">
    <property type="term" value="F:NADP binding"/>
    <property type="evidence" value="ECO:0007669"/>
    <property type="project" value="InterPro"/>
</dbReference>
<keyword evidence="6 12" id="KW-0028">Amino-acid biosynthesis</keyword>
<keyword evidence="9" id="KW-0915">Sodium</keyword>
<dbReference type="OrthoDB" id="9808167at2"/>
<dbReference type="SUPFAM" id="SSF51735">
    <property type="entry name" value="NAD(P)-binding Rossmann-fold domains"/>
    <property type="match status" value="1"/>
</dbReference>
<keyword evidence="8 12" id="KW-0560">Oxidoreductase</keyword>
<dbReference type="KEGG" id="aqt:FN924_14080"/>
<dbReference type="InterPro" id="IPR005106">
    <property type="entry name" value="Asp/hSer_DH_NAD-bd"/>
</dbReference>
<evidence type="ECO:0000256" key="3">
    <source>
        <dbReference type="ARBA" id="ARBA00006753"/>
    </source>
</evidence>
<evidence type="ECO:0000313" key="17">
    <source>
        <dbReference type="Proteomes" id="UP000315215"/>
    </source>
</evidence>
<evidence type="ECO:0000256" key="9">
    <source>
        <dbReference type="ARBA" id="ARBA00023053"/>
    </source>
</evidence>
<feature type="domain" description="Homoserine dehydrogenase catalytic" evidence="14">
    <location>
        <begin position="136"/>
        <end position="314"/>
    </location>
</feature>
<dbReference type="PANTHER" id="PTHR43331:SF1">
    <property type="entry name" value="HOMOSERINE DEHYDROGENASE"/>
    <property type="match status" value="1"/>
</dbReference>
<evidence type="ECO:0000256" key="7">
    <source>
        <dbReference type="ARBA" id="ARBA00022697"/>
    </source>
</evidence>
<evidence type="ECO:0000256" key="8">
    <source>
        <dbReference type="ARBA" id="ARBA00023002"/>
    </source>
</evidence>
<feature type="domain" description="Aspartate/homoserine dehydrogenase NAD-binding" evidence="15">
    <location>
        <begin position="10"/>
        <end position="128"/>
    </location>
</feature>
<comment type="pathway">
    <text evidence="2 12">Amino-acid biosynthesis; L-methionine biosynthesis via de novo pathway; L-homoserine from L-aspartate: step 3/3.</text>
</comment>
<evidence type="ECO:0000256" key="5">
    <source>
        <dbReference type="ARBA" id="ARBA00013376"/>
    </source>
</evidence>
<dbReference type="PROSITE" id="PS01042">
    <property type="entry name" value="HOMOSER_DHGENASE"/>
    <property type="match status" value="1"/>
</dbReference>
<reference evidence="16 17" key="1">
    <citation type="submission" date="2019-07" db="EMBL/GenBank/DDBJ databases">
        <authorList>
            <person name="Li J."/>
        </authorList>
    </citation>
    <scope>NUCLEOTIDE SEQUENCE [LARGE SCALE GENOMIC DNA]</scope>
    <source>
        <strain evidence="16 17">TKL69</strain>
    </source>
</reference>
<evidence type="ECO:0000256" key="1">
    <source>
        <dbReference type="ARBA" id="ARBA00005056"/>
    </source>
</evidence>
<evidence type="ECO:0000256" key="4">
    <source>
        <dbReference type="ARBA" id="ARBA00013213"/>
    </source>
</evidence>
<dbReference type="Proteomes" id="UP000315215">
    <property type="component" value="Chromosome"/>
</dbReference>
<name>A0A516KII6_9BACI</name>
<keyword evidence="7 12" id="KW-0791">Threonine biosynthesis</keyword>
<dbReference type="GO" id="GO:0009086">
    <property type="term" value="P:methionine biosynthetic process"/>
    <property type="evidence" value="ECO:0007669"/>
    <property type="project" value="UniProtKB-KW"/>
</dbReference>
<dbReference type="InterPro" id="IPR019811">
    <property type="entry name" value="HDH_CS"/>
</dbReference>
<evidence type="ECO:0000256" key="12">
    <source>
        <dbReference type="RuleBase" id="RU000579"/>
    </source>
</evidence>
<dbReference type="EMBL" id="CP041666">
    <property type="protein sequence ID" value="QDP41210.1"/>
    <property type="molecule type" value="Genomic_DNA"/>
</dbReference>
<dbReference type="PANTHER" id="PTHR43331">
    <property type="entry name" value="HOMOSERINE DEHYDROGENASE"/>
    <property type="match status" value="1"/>
</dbReference>
<evidence type="ECO:0000256" key="13">
    <source>
        <dbReference type="RuleBase" id="RU004171"/>
    </source>
</evidence>
<dbReference type="GO" id="GO:0009088">
    <property type="term" value="P:threonine biosynthetic process"/>
    <property type="evidence" value="ECO:0007669"/>
    <property type="project" value="UniProtKB-UniPathway"/>
</dbReference>
<keyword evidence="17" id="KW-1185">Reference proteome</keyword>
<dbReference type="InterPro" id="IPR036291">
    <property type="entry name" value="NAD(P)-bd_dom_sf"/>
</dbReference>